<dbReference type="PROSITE" id="PS50801">
    <property type="entry name" value="STAS"/>
    <property type="match status" value="1"/>
</dbReference>
<evidence type="ECO:0000259" key="1">
    <source>
        <dbReference type="PROSITE" id="PS50801"/>
    </source>
</evidence>
<dbReference type="InterPro" id="IPR036513">
    <property type="entry name" value="STAS_dom_sf"/>
</dbReference>
<dbReference type="Gene3D" id="3.30.750.24">
    <property type="entry name" value="STAS domain"/>
    <property type="match status" value="1"/>
</dbReference>
<dbReference type="PANTHER" id="PTHR33495">
    <property type="entry name" value="ANTI-SIGMA FACTOR ANTAGONIST TM_1081-RELATED-RELATED"/>
    <property type="match status" value="1"/>
</dbReference>
<dbReference type="InterPro" id="IPR002645">
    <property type="entry name" value="STAS_dom"/>
</dbReference>
<dbReference type="EMBL" id="JBDKWZ010000009">
    <property type="protein sequence ID" value="MEN7549655.1"/>
    <property type="molecule type" value="Genomic_DNA"/>
</dbReference>
<reference evidence="2 3" key="1">
    <citation type="submission" date="2024-04" db="EMBL/GenBank/DDBJ databases">
        <title>Novel genus in family Flammeovirgaceae.</title>
        <authorList>
            <person name="Nguyen T.H."/>
            <person name="Vuong T.Q."/>
            <person name="Le H."/>
            <person name="Kim S.-G."/>
        </authorList>
    </citation>
    <scope>NUCLEOTIDE SEQUENCE [LARGE SCALE GENOMIC DNA]</scope>
    <source>
        <strain evidence="2 3">JCM 23209</strain>
    </source>
</reference>
<protein>
    <submittedName>
        <fullName evidence="2">STAS domain-containing protein</fullName>
    </submittedName>
</protein>
<dbReference type="RefSeq" id="WP_346822434.1">
    <property type="nucleotide sequence ID" value="NZ_JBDKWZ010000009.1"/>
</dbReference>
<sequence length="121" mass="13687">MEYSYYIFDQIIYLQIKGDLLGGNEDKELLELVQIYQKGQIKYCLFNMVELSHMNSKGLSIILQILNLLTEPGGNVVLIKPAAQVQKLLSITKLVKILKLADSNQEAFEIIEKLNSSVKIA</sequence>
<dbReference type="AlphaFoldDB" id="A0AAW9S370"/>
<organism evidence="2 3">
    <name type="scientific">Rapidithrix thailandica</name>
    <dbReference type="NCBI Taxonomy" id="413964"/>
    <lineage>
        <taxon>Bacteria</taxon>
        <taxon>Pseudomonadati</taxon>
        <taxon>Bacteroidota</taxon>
        <taxon>Cytophagia</taxon>
        <taxon>Cytophagales</taxon>
        <taxon>Flammeovirgaceae</taxon>
        <taxon>Rapidithrix</taxon>
    </lineage>
</organism>
<dbReference type="Pfam" id="PF01740">
    <property type="entry name" value="STAS"/>
    <property type="match status" value="1"/>
</dbReference>
<comment type="caution">
    <text evidence="2">The sequence shown here is derived from an EMBL/GenBank/DDBJ whole genome shotgun (WGS) entry which is preliminary data.</text>
</comment>
<dbReference type="GO" id="GO:0043856">
    <property type="term" value="F:anti-sigma factor antagonist activity"/>
    <property type="evidence" value="ECO:0007669"/>
    <property type="project" value="TreeGrafter"/>
</dbReference>
<name>A0AAW9S370_9BACT</name>
<gene>
    <name evidence="2" type="ORF">AAG747_17150</name>
</gene>
<dbReference type="CDD" id="cd07043">
    <property type="entry name" value="STAS_anti-anti-sigma_factors"/>
    <property type="match status" value="1"/>
</dbReference>
<dbReference type="Proteomes" id="UP001403385">
    <property type="component" value="Unassembled WGS sequence"/>
</dbReference>
<accession>A0AAW9S370</accession>
<keyword evidence="3" id="KW-1185">Reference proteome</keyword>
<proteinExistence type="predicted"/>
<feature type="domain" description="STAS" evidence="1">
    <location>
        <begin position="1"/>
        <end position="111"/>
    </location>
</feature>
<dbReference type="SUPFAM" id="SSF52091">
    <property type="entry name" value="SpoIIaa-like"/>
    <property type="match status" value="1"/>
</dbReference>
<evidence type="ECO:0000313" key="2">
    <source>
        <dbReference type="EMBL" id="MEN7549655.1"/>
    </source>
</evidence>
<evidence type="ECO:0000313" key="3">
    <source>
        <dbReference type="Proteomes" id="UP001403385"/>
    </source>
</evidence>